<dbReference type="CDD" id="cd02218">
    <property type="entry name" value="cupin_PGI"/>
    <property type="match status" value="1"/>
</dbReference>
<keyword evidence="8" id="KW-0413">Isomerase</keyword>
<evidence type="ECO:0000256" key="1">
    <source>
        <dbReference type="ARBA" id="ARBA00004926"/>
    </source>
</evidence>
<protein>
    <recommendedName>
        <fullName evidence="3">glucose-6-phosphate isomerase</fullName>
        <ecNumber evidence="3">5.3.1.9</ecNumber>
    </recommendedName>
</protein>
<dbReference type="InterPro" id="IPR010551">
    <property type="entry name" value="G6P_isomerase_prok"/>
</dbReference>
<comment type="catalytic activity">
    <reaction evidence="6">
        <text>alpha-D-glucose 6-phosphate = beta-D-fructose 6-phosphate</text>
        <dbReference type="Rhea" id="RHEA:11816"/>
        <dbReference type="ChEBI" id="CHEBI:57634"/>
        <dbReference type="ChEBI" id="CHEBI:58225"/>
        <dbReference type="EC" id="5.3.1.9"/>
    </reaction>
</comment>
<keyword evidence="9" id="KW-1185">Reference proteome</keyword>
<evidence type="ECO:0000256" key="6">
    <source>
        <dbReference type="ARBA" id="ARBA00029321"/>
    </source>
</evidence>
<comment type="pathway">
    <text evidence="1">Carbohydrate degradation; glycolysis; D-glyceraldehyde 3-phosphate and glycerone phosphate from D-glucose: step 2/4.</text>
</comment>
<evidence type="ECO:0000256" key="3">
    <source>
        <dbReference type="ARBA" id="ARBA00011952"/>
    </source>
</evidence>
<dbReference type="InterPro" id="IPR014710">
    <property type="entry name" value="RmlC-like_jellyroll"/>
</dbReference>
<gene>
    <name evidence="8" type="ORF">E3O65_04340</name>
</gene>
<dbReference type="SUPFAM" id="SSF51182">
    <property type="entry name" value="RmlC-like cupins"/>
    <property type="match status" value="1"/>
</dbReference>
<organism evidence="8 9">
    <name type="scientific">Cryobacterium breve</name>
    <dbReference type="NCBI Taxonomy" id="1259258"/>
    <lineage>
        <taxon>Bacteria</taxon>
        <taxon>Bacillati</taxon>
        <taxon>Actinomycetota</taxon>
        <taxon>Actinomycetes</taxon>
        <taxon>Micrococcales</taxon>
        <taxon>Microbacteriaceae</taxon>
        <taxon>Cryobacterium</taxon>
    </lineage>
</organism>
<evidence type="ECO:0000256" key="4">
    <source>
        <dbReference type="ARBA" id="ARBA00022432"/>
    </source>
</evidence>
<reference evidence="8 9" key="1">
    <citation type="submission" date="2019-03" db="EMBL/GenBank/DDBJ databases">
        <title>Genomics of glacier-inhabiting Cryobacterium strains.</title>
        <authorList>
            <person name="Liu Q."/>
            <person name="Xin Y.-H."/>
        </authorList>
    </citation>
    <scope>NUCLEOTIDE SEQUENCE [LARGE SCALE GENOMIC DNA]</scope>
    <source>
        <strain evidence="8 9">TMT4-23</strain>
    </source>
</reference>
<sequence length="186" mass="20194">MEISAPQFVTDWKTGVVTGTEVQGVERRVSDLGGVFADEGAFSQLRPDRLVYRTACVFPVPEGTEGGVFWGTTFIEPGTVGAEYFMTKGHFHAKADRMEAYFTFGGTGLLVLMDTARNCWAEEMTPGSTHLIPPYTAHRTVNTGDDVFSFGACWPSDAGHDYDSIAESGFSARALRVDGIPRLVPA</sequence>
<keyword evidence="5" id="KW-0324">Glycolysis</keyword>
<dbReference type="InterPro" id="IPR011051">
    <property type="entry name" value="RmlC_Cupin_sf"/>
</dbReference>
<evidence type="ECO:0000256" key="2">
    <source>
        <dbReference type="ARBA" id="ARBA00006542"/>
    </source>
</evidence>
<proteinExistence type="inferred from homology"/>
<evidence type="ECO:0000313" key="9">
    <source>
        <dbReference type="Proteomes" id="UP000298355"/>
    </source>
</evidence>
<dbReference type="Pfam" id="PF06560">
    <property type="entry name" value="GPI"/>
    <property type="match status" value="1"/>
</dbReference>
<dbReference type="EC" id="5.3.1.9" evidence="3"/>
<dbReference type="GO" id="GO:0016853">
    <property type="term" value="F:isomerase activity"/>
    <property type="evidence" value="ECO:0007669"/>
    <property type="project" value="UniProtKB-KW"/>
</dbReference>
<evidence type="ECO:0000256" key="5">
    <source>
        <dbReference type="ARBA" id="ARBA00023152"/>
    </source>
</evidence>
<evidence type="ECO:0000313" key="8">
    <source>
        <dbReference type="EMBL" id="TFD00447.1"/>
    </source>
</evidence>
<comment type="caution">
    <text evidence="8">The sequence shown here is derived from an EMBL/GenBank/DDBJ whole genome shotgun (WGS) entry which is preliminary data.</text>
</comment>
<feature type="domain" description="Glucose-6-phosphate isomerase prokaryote" evidence="7">
    <location>
        <begin position="27"/>
        <end position="169"/>
    </location>
</feature>
<dbReference type="Proteomes" id="UP000298355">
    <property type="component" value="Unassembled WGS sequence"/>
</dbReference>
<name>A0ABY2J676_9MICO</name>
<keyword evidence="4" id="KW-0312">Gluconeogenesis</keyword>
<evidence type="ECO:0000259" key="7">
    <source>
        <dbReference type="Pfam" id="PF06560"/>
    </source>
</evidence>
<accession>A0ABY2J676</accession>
<comment type="similarity">
    <text evidence="2">Belongs to the archaeal-type GPI family.</text>
</comment>
<dbReference type="EMBL" id="SOGJ01000011">
    <property type="protein sequence ID" value="TFD00447.1"/>
    <property type="molecule type" value="Genomic_DNA"/>
</dbReference>
<dbReference type="Gene3D" id="2.60.120.10">
    <property type="entry name" value="Jelly Rolls"/>
    <property type="match status" value="1"/>
</dbReference>